<gene>
    <name evidence="2" type="ORF">OPV22_007641</name>
</gene>
<proteinExistence type="predicted"/>
<sequence length="130" mass="14929">MLLLSILQPSVDGLEKLPLMEHFPIVTWKLPLSRYLLLLHRLWCLDRNYVQGSLQHRIAGSQIKSCNFPSQPWFLSCTFTIIFPVIRSGNHIAAAITIAQVHMPEQKSQLVVDDDDEDDDDDDDDDWSLL</sequence>
<organism evidence="2 3">
    <name type="scientific">Ensete ventricosum</name>
    <name type="common">Abyssinian banana</name>
    <name type="synonym">Musa ensete</name>
    <dbReference type="NCBI Taxonomy" id="4639"/>
    <lineage>
        <taxon>Eukaryota</taxon>
        <taxon>Viridiplantae</taxon>
        <taxon>Streptophyta</taxon>
        <taxon>Embryophyta</taxon>
        <taxon>Tracheophyta</taxon>
        <taxon>Spermatophyta</taxon>
        <taxon>Magnoliopsida</taxon>
        <taxon>Liliopsida</taxon>
        <taxon>Zingiberales</taxon>
        <taxon>Musaceae</taxon>
        <taxon>Ensete</taxon>
    </lineage>
</organism>
<dbReference type="EMBL" id="JAQQAF010000002">
    <property type="protein sequence ID" value="KAJ8506755.1"/>
    <property type="molecule type" value="Genomic_DNA"/>
</dbReference>
<reference evidence="2 3" key="1">
    <citation type="submission" date="2022-12" db="EMBL/GenBank/DDBJ databases">
        <title>Chromosome-scale assembly of the Ensete ventricosum genome.</title>
        <authorList>
            <person name="Dussert Y."/>
            <person name="Stocks J."/>
            <person name="Wendawek A."/>
            <person name="Woldeyes F."/>
            <person name="Nichols R.A."/>
            <person name="Borrell J.S."/>
        </authorList>
    </citation>
    <scope>NUCLEOTIDE SEQUENCE [LARGE SCALE GENOMIC DNA]</scope>
    <source>
        <strain evidence="3">cv. Maze</strain>
        <tissue evidence="2">Seeds</tissue>
    </source>
</reference>
<evidence type="ECO:0000313" key="3">
    <source>
        <dbReference type="Proteomes" id="UP001222027"/>
    </source>
</evidence>
<comment type="caution">
    <text evidence="2">The sequence shown here is derived from an EMBL/GenBank/DDBJ whole genome shotgun (WGS) entry which is preliminary data.</text>
</comment>
<feature type="region of interest" description="Disordered" evidence="1">
    <location>
        <begin position="109"/>
        <end position="130"/>
    </location>
</feature>
<dbReference type="Proteomes" id="UP001222027">
    <property type="component" value="Unassembled WGS sequence"/>
</dbReference>
<evidence type="ECO:0000256" key="1">
    <source>
        <dbReference type="SAM" id="MobiDB-lite"/>
    </source>
</evidence>
<name>A0AAV8RHQ1_ENSVE</name>
<evidence type="ECO:0000313" key="2">
    <source>
        <dbReference type="EMBL" id="KAJ8506755.1"/>
    </source>
</evidence>
<keyword evidence="3" id="KW-1185">Reference proteome</keyword>
<accession>A0AAV8RHQ1</accession>
<dbReference type="AlphaFoldDB" id="A0AAV8RHQ1"/>
<protein>
    <submittedName>
        <fullName evidence="2">Uncharacterized protein</fullName>
    </submittedName>
</protein>
<feature type="compositionally biased region" description="Acidic residues" evidence="1">
    <location>
        <begin position="112"/>
        <end position="130"/>
    </location>
</feature>